<reference evidence="4 5" key="1">
    <citation type="journal article" date="2018" name="ISME J.">
        <title>Endosymbiont genomes yield clues of tubeworm success.</title>
        <authorList>
            <person name="Li Y."/>
            <person name="Liles M.R."/>
            <person name="Halanych K.M."/>
        </authorList>
    </citation>
    <scope>NUCLEOTIDE SEQUENCE [LARGE SCALE GENOMIC DNA]</scope>
    <source>
        <strain evidence="4">A1464</strain>
    </source>
</reference>
<dbReference type="Gene3D" id="1.20.1050.10">
    <property type="match status" value="1"/>
</dbReference>
<dbReference type="InterPro" id="IPR010987">
    <property type="entry name" value="Glutathione-S-Trfase_C-like"/>
</dbReference>
<dbReference type="AlphaFoldDB" id="A0A370DID6"/>
<dbReference type="GO" id="GO:0016740">
    <property type="term" value="F:transferase activity"/>
    <property type="evidence" value="ECO:0007669"/>
    <property type="project" value="UniProtKB-KW"/>
</dbReference>
<evidence type="ECO:0000256" key="1">
    <source>
        <dbReference type="RuleBase" id="RU003494"/>
    </source>
</evidence>
<dbReference type="PROSITE" id="PS50404">
    <property type="entry name" value="GST_NTER"/>
    <property type="match status" value="1"/>
</dbReference>
<dbReference type="SFLD" id="SFLDG01150">
    <property type="entry name" value="Main.1:_Beta-like"/>
    <property type="match status" value="1"/>
</dbReference>
<dbReference type="InterPro" id="IPR004046">
    <property type="entry name" value="GST_C"/>
</dbReference>
<dbReference type="SFLD" id="SFLDG00358">
    <property type="entry name" value="Main_(cytGST)"/>
    <property type="match status" value="1"/>
</dbReference>
<dbReference type="InterPro" id="IPR036249">
    <property type="entry name" value="Thioredoxin-like_sf"/>
</dbReference>
<dbReference type="InterPro" id="IPR040079">
    <property type="entry name" value="Glutathione_S-Trfase"/>
</dbReference>
<comment type="similarity">
    <text evidence="1">Belongs to the GST superfamily.</text>
</comment>
<dbReference type="InterPro" id="IPR004045">
    <property type="entry name" value="Glutathione_S-Trfase_N"/>
</dbReference>
<dbReference type="SFLD" id="SFLDS00019">
    <property type="entry name" value="Glutathione_Transferase_(cytos"/>
    <property type="match status" value="1"/>
</dbReference>
<organism evidence="4 5">
    <name type="scientific">endosymbiont of Galathealinum brachiosum</name>
    <dbReference type="NCBI Taxonomy" id="2200906"/>
    <lineage>
        <taxon>Bacteria</taxon>
        <taxon>Pseudomonadati</taxon>
        <taxon>Pseudomonadota</taxon>
        <taxon>Gammaproteobacteria</taxon>
        <taxon>sulfur-oxidizing symbionts</taxon>
    </lineage>
</organism>
<accession>A0A370DID6</accession>
<evidence type="ECO:0000313" key="5">
    <source>
        <dbReference type="Proteomes" id="UP000254266"/>
    </source>
</evidence>
<evidence type="ECO:0000259" key="2">
    <source>
        <dbReference type="PROSITE" id="PS50404"/>
    </source>
</evidence>
<dbReference type="SUPFAM" id="SSF52833">
    <property type="entry name" value="Thioredoxin-like"/>
    <property type="match status" value="1"/>
</dbReference>
<evidence type="ECO:0000259" key="3">
    <source>
        <dbReference type="PROSITE" id="PS50405"/>
    </source>
</evidence>
<dbReference type="Proteomes" id="UP000254266">
    <property type="component" value="Unassembled WGS sequence"/>
</dbReference>
<sequence length="200" mass="23736">MRIKLYFTPRTRAERVRWLLDELELDYELININLFDGEGQTDKYKMIHPLGCVPVLDVDGELMFESGAICDWLTDLHADKQLAPAIDSIERIKYKQWYYFVIATMEPFAWSIVLNKFILPVEERLPEVVITAEKNYIKTLEIIERELEGKDFLIGNRFTTADIMLTTLLSWLPKKVRPFINTYTYMKKMTNRDKFRQIVK</sequence>
<dbReference type="EMBL" id="QFXC01000008">
    <property type="protein sequence ID" value="RDH84057.1"/>
    <property type="molecule type" value="Genomic_DNA"/>
</dbReference>
<protein>
    <submittedName>
        <fullName evidence="4">Glutathione S-transferase</fullName>
    </submittedName>
</protein>
<gene>
    <name evidence="4" type="ORF">DIZ80_07955</name>
</gene>
<comment type="caution">
    <text evidence="4">The sequence shown here is derived from an EMBL/GenBank/DDBJ whole genome shotgun (WGS) entry which is preliminary data.</text>
</comment>
<keyword evidence="5" id="KW-1185">Reference proteome</keyword>
<feature type="domain" description="GST N-terminal" evidence="2">
    <location>
        <begin position="1"/>
        <end position="81"/>
    </location>
</feature>
<name>A0A370DID6_9GAMM</name>
<proteinExistence type="inferred from homology"/>
<dbReference type="Pfam" id="PF02798">
    <property type="entry name" value="GST_N"/>
    <property type="match status" value="1"/>
</dbReference>
<evidence type="ECO:0000313" key="4">
    <source>
        <dbReference type="EMBL" id="RDH84057.1"/>
    </source>
</evidence>
<dbReference type="Gene3D" id="3.40.30.10">
    <property type="entry name" value="Glutaredoxin"/>
    <property type="match status" value="1"/>
</dbReference>
<dbReference type="PANTHER" id="PTHR44051:SF8">
    <property type="entry name" value="GLUTATHIONE S-TRANSFERASE GSTA"/>
    <property type="match status" value="1"/>
</dbReference>
<dbReference type="SUPFAM" id="SSF47616">
    <property type="entry name" value="GST C-terminal domain-like"/>
    <property type="match status" value="1"/>
</dbReference>
<dbReference type="PROSITE" id="PS50405">
    <property type="entry name" value="GST_CTER"/>
    <property type="match status" value="1"/>
</dbReference>
<dbReference type="InterPro" id="IPR036282">
    <property type="entry name" value="Glutathione-S-Trfase_C_sf"/>
</dbReference>
<dbReference type="CDD" id="cd03046">
    <property type="entry name" value="GST_N_GTT1_like"/>
    <property type="match status" value="1"/>
</dbReference>
<dbReference type="Pfam" id="PF00043">
    <property type="entry name" value="GST_C"/>
    <property type="match status" value="1"/>
</dbReference>
<dbReference type="PANTHER" id="PTHR44051">
    <property type="entry name" value="GLUTATHIONE S-TRANSFERASE-RELATED"/>
    <property type="match status" value="1"/>
</dbReference>
<feature type="domain" description="GST C-terminal" evidence="3">
    <location>
        <begin position="87"/>
        <end position="200"/>
    </location>
</feature>